<dbReference type="InterPro" id="IPR036291">
    <property type="entry name" value="NAD(P)-bd_dom_sf"/>
</dbReference>
<dbReference type="GO" id="GO:0004735">
    <property type="term" value="F:pyrroline-5-carboxylate reductase activity"/>
    <property type="evidence" value="ECO:0007669"/>
    <property type="project" value="UniProtKB-EC"/>
</dbReference>
<evidence type="ECO:0000259" key="2">
    <source>
        <dbReference type="Pfam" id="PF03807"/>
    </source>
</evidence>
<evidence type="ECO:0000313" key="3">
    <source>
        <dbReference type="EMBL" id="MBP1852075.1"/>
    </source>
</evidence>
<dbReference type="InterPro" id="IPR028939">
    <property type="entry name" value="P5C_Rdtase_cat_N"/>
</dbReference>
<keyword evidence="4" id="KW-1185">Reference proteome</keyword>
<evidence type="ECO:0000256" key="1">
    <source>
        <dbReference type="ARBA" id="ARBA00005525"/>
    </source>
</evidence>
<dbReference type="PANTHER" id="PTHR11645">
    <property type="entry name" value="PYRROLINE-5-CARBOXYLATE REDUCTASE"/>
    <property type="match status" value="1"/>
</dbReference>
<gene>
    <name evidence="3" type="ORF">J2Z17_003530</name>
</gene>
<dbReference type="Proteomes" id="UP000759443">
    <property type="component" value="Unassembled WGS sequence"/>
</dbReference>
<dbReference type="PANTHER" id="PTHR11645:SF13">
    <property type="entry name" value="PYRROLINE-5-CARBOXYLATE REDUCTASE CATALYTIC N-TERMINAL DOMAIN-CONTAINING PROTEIN"/>
    <property type="match status" value="1"/>
</dbReference>
<name>A0ABS4E299_9HYPH</name>
<organism evidence="3 4">
    <name type="scientific">Rhizobium halophytocola</name>
    <dbReference type="NCBI Taxonomy" id="735519"/>
    <lineage>
        <taxon>Bacteria</taxon>
        <taxon>Pseudomonadati</taxon>
        <taxon>Pseudomonadota</taxon>
        <taxon>Alphaproteobacteria</taxon>
        <taxon>Hyphomicrobiales</taxon>
        <taxon>Rhizobiaceae</taxon>
        <taxon>Rhizobium/Agrobacterium group</taxon>
        <taxon>Rhizobium</taxon>
    </lineage>
</organism>
<dbReference type="InterPro" id="IPR000304">
    <property type="entry name" value="Pyrroline-COOH_reductase"/>
</dbReference>
<keyword evidence="3" id="KW-0560">Oxidoreductase</keyword>
<dbReference type="RefSeq" id="WP_209946924.1">
    <property type="nucleotide sequence ID" value="NZ_JAGGJU010000010.1"/>
</dbReference>
<dbReference type="SUPFAM" id="SSF51735">
    <property type="entry name" value="NAD(P)-binding Rossmann-fold domains"/>
    <property type="match status" value="1"/>
</dbReference>
<dbReference type="Gene3D" id="3.40.50.720">
    <property type="entry name" value="NAD(P)-binding Rossmann-like Domain"/>
    <property type="match status" value="1"/>
</dbReference>
<accession>A0ABS4E299</accession>
<proteinExistence type="inferred from homology"/>
<comment type="caution">
    <text evidence="3">The sequence shown here is derived from an EMBL/GenBank/DDBJ whole genome shotgun (WGS) entry which is preliminary data.</text>
</comment>
<evidence type="ECO:0000313" key="4">
    <source>
        <dbReference type="Proteomes" id="UP000759443"/>
    </source>
</evidence>
<protein>
    <submittedName>
        <fullName evidence="3">Pyrroline-5-carboxylate reductase</fullName>
        <ecNumber evidence="3">1.5.1.2</ecNumber>
    </submittedName>
</protein>
<dbReference type="PIRSF" id="PIRSF000193">
    <property type="entry name" value="Pyrrol-5-carb_rd"/>
    <property type="match status" value="1"/>
</dbReference>
<sequence>MPDTQKTLGFIGTGTIAQAFIEGLVASGKTNPVLLSPRSEAVSSSLCEQFPHVRRATSNAEVAEQSEIVFLGMRPPQVEEALEGVSFRSDQIVCSFVAGFLLDDLARVIPQPTLCRVIPLPAIAACEGPVALFPKVPELSELLTGMGELVEPERETDFVAMGAVSGFMSSYYELQGTLLDWMTSRGVAPDTASTYMRALFAGLAQTSLHSDKSFAELAAEHQTKGGLNERTRKGLIEDGWFARATQAIETVQKVRREALD</sequence>
<comment type="similarity">
    <text evidence="1">Belongs to the pyrroline-5-carboxylate reductase family.</text>
</comment>
<feature type="domain" description="Pyrroline-5-carboxylate reductase catalytic N-terminal" evidence="2">
    <location>
        <begin position="8"/>
        <end position="99"/>
    </location>
</feature>
<reference evidence="3 4" key="1">
    <citation type="submission" date="2021-03" db="EMBL/GenBank/DDBJ databases">
        <title>Genomic Encyclopedia of Type Strains, Phase IV (KMG-IV): sequencing the most valuable type-strain genomes for metagenomic binning, comparative biology and taxonomic classification.</title>
        <authorList>
            <person name="Goeker M."/>
        </authorList>
    </citation>
    <scope>NUCLEOTIDE SEQUENCE [LARGE SCALE GENOMIC DNA]</scope>
    <source>
        <strain evidence="3 4">DSM 21600</strain>
    </source>
</reference>
<dbReference type="EC" id="1.5.1.2" evidence="3"/>
<dbReference type="EMBL" id="JAGGJU010000010">
    <property type="protein sequence ID" value="MBP1852075.1"/>
    <property type="molecule type" value="Genomic_DNA"/>
</dbReference>
<dbReference type="Pfam" id="PF03807">
    <property type="entry name" value="F420_oxidored"/>
    <property type="match status" value="1"/>
</dbReference>